<sequence>MAFIFNLFAPNFNAKADSNLDMVLTLENPTQNHKLTDSFFIKGWALSENGISKVEVYLDNQSIGQATYGVERTDIQSKYPQYKNSLNSGFTKEISGVSDGVHTLKIVSIDNKGATKETSVTINTNSSKNIIMGTGKATKEQMVSLLSKKNPDKTLSYVVDFVNMTIEEANIEGVNPDILFAQMMHETGYLKFGGDVKEEQNNFAGLGAVGNGAPGESFPSIRIGIRAVVQHLKAYASTEPLKLECVDSRFKYVQRGSANYVEHLGIKENPKGKGWAAHQGYGYYLLSIIDQLQSEQGKYSVKLDSFNVEGEFVTGQPINLSATGNMQSDTMYKFAYRDDSTGEWTVIQDYSSNNKATFTPNKTGSYRFVVHVKHKKSLEAYDDFGFEDKNVAGKGKVTSFNVTGNMITGSTINISANAEPEDVLYNFAIRDSSGEWKVIQDYSEKNSVNYNIPFSGDLRVVVHVKHKLSSKAYDDYDLRDFNVKYSTVALGEFNVDGANIVEHDIVMNAKANPQNEALYKFAIRNPNGEWIVIQDYSSKNNSVYVPKEPGEYRVV</sequence>
<proteinExistence type="predicted"/>
<dbReference type="Pfam" id="PF01832">
    <property type="entry name" value="Glucosaminidase"/>
    <property type="match status" value="1"/>
</dbReference>
<dbReference type="Pfam" id="PF07495">
    <property type="entry name" value="Y_Y_Y"/>
    <property type="match status" value="1"/>
</dbReference>
<feature type="non-terminal residue" evidence="3">
    <location>
        <position position="555"/>
    </location>
</feature>
<dbReference type="GO" id="GO:0004040">
    <property type="term" value="F:amidase activity"/>
    <property type="evidence" value="ECO:0007669"/>
    <property type="project" value="InterPro"/>
</dbReference>
<accession>A0AAW9I6P6</accession>
<feature type="domain" description="Two component regulator three Y" evidence="2">
    <location>
        <begin position="328"/>
        <end position="383"/>
    </location>
</feature>
<reference evidence="3" key="1">
    <citation type="submission" date="2019-11" db="EMBL/GenBank/DDBJ databases">
        <title>Characterization of Clostridium perfringens isolates from swine manure treated agricultural soils.</title>
        <authorList>
            <person name="Wushke S.T."/>
        </authorList>
    </citation>
    <scope>NUCLEOTIDE SEQUENCE</scope>
    <source>
        <strain evidence="3">X26</strain>
    </source>
</reference>
<evidence type="ECO:0000313" key="4">
    <source>
        <dbReference type="Proteomes" id="UP001291306"/>
    </source>
</evidence>
<feature type="domain" description="Mannosyl-glycoprotein endo-beta-N-acetylglucosamidase-like" evidence="1">
    <location>
        <begin position="165"/>
        <end position="293"/>
    </location>
</feature>
<evidence type="ECO:0000313" key="3">
    <source>
        <dbReference type="EMBL" id="MDZ5000170.1"/>
    </source>
</evidence>
<dbReference type="AlphaFoldDB" id="A0AAW9I6P6"/>
<dbReference type="EMBL" id="WNVC01000089">
    <property type="protein sequence ID" value="MDZ5000170.1"/>
    <property type="molecule type" value="Genomic_DNA"/>
</dbReference>
<name>A0AAW9I6P6_CLOPF</name>
<evidence type="ECO:0000259" key="1">
    <source>
        <dbReference type="Pfam" id="PF01832"/>
    </source>
</evidence>
<dbReference type="InterPro" id="IPR002901">
    <property type="entry name" value="MGlyc_endo_b_GlcNAc-like_dom"/>
</dbReference>
<comment type="caution">
    <text evidence="3">The sequence shown here is derived from an EMBL/GenBank/DDBJ whole genome shotgun (WGS) entry which is preliminary data.</text>
</comment>
<dbReference type="Pfam" id="PF17957">
    <property type="entry name" value="Big_7"/>
    <property type="match status" value="1"/>
</dbReference>
<dbReference type="InterPro" id="IPR013783">
    <property type="entry name" value="Ig-like_fold"/>
</dbReference>
<dbReference type="RefSeq" id="WP_322458492.1">
    <property type="nucleotide sequence ID" value="NZ_WNVC01000089.1"/>
</dbReference>
<dbReference type="Gene3D" id="2.60.40.10">
    <property type="entry name" value="Immunoglobulins"/>
    <property type="match status" value="1"/>
</dbReference>
<gene>
    <name evidence="3" type="ORF">GNF79_13975</name>
</gene>
<protein>
    <submittedName>
        <fullName evidence="3">Uncharacterized protein</fullName>
    </submittedName>
</protein>
<organism evidence="3 4">
    <name type="scientific">Clostridium perfringens</name>
    <dbReference type="NCBI Taxonomy" id="1502"/>
    <lineage>
        <taxon>Bacteria</taxon>
        <taxon>Bacillati</taxon>
        <taxon>Bacillota</taxon>
        <taxon>Clostridia</taxon>
        <taxon>Eubacteriales</taxon>
        <taxon>Clostridiaceae</taxon>
        <taxon>Clostridium</taxon>
    </lineage>
</organism>
<dbReference type="InterPro" id="IPR011123">
    <property type="entry name" value="Y_Y_Y"/>
</dbReference>
<dbReference type="Proteomes" id="UP001291306">
    <property type="component" value="Unassembled WGS sequence"/>
</dbReference>
<evidence type="ECO:0000259" key="2">
    <source>
        <dbReference type="Pfam" id="PF07495"/>
    </source>
</evidence>